<proteinExistence type="predicted"/>
<sequence>MGPDKIYPWVLKELANEVAKPLPIIFEKSLQSDEVLDDWKKGNITPIFKKGKMDELGNYRPVSLTSVPGKILEQILLEGMLRHMKNNKGLGDSQHGFTKGKSCLTNLVAYDGATELMDRGRAVDVIYLDLCKAFDTVSQDTLLSKLERHQFDRWTTWWIKNWLDGRTQRLVLSGSMSSWRPVTSGVPQGSVLGPVLFNIFVSDMDSGIECALSKFADDTKLCGSVIVVWSLEGRNAIQRDLDMLVRWADANLMKFNHDKCKVLHLGQSNARHSYRLGREEIQSSPAEKDLGVLVDEKMNMSRQCALAAQKANRILGCIKRSVTSKSREVILPLYSALVRPHLEYCVQFWCPQHKKDMELLEQVQRKATRMISGLEHLPYEDRMRKLGLFSLEKRRLRGDLIAAFQYLKEGYRDAGEGLFMRDCSERTRGNGFKLKQGKFRLDIRRKFFTVMVVRPWNGLPREAVNAPSLAVFNARLDRALDGMV</sequence>
<feature type="domain" description="Reverse transcriptase" evidence="1">
    <location>
        <begin position="28"/>
        <end position="294"/>
    </location>
</feature>
<dbReference type="Pfam" id="PF00078">
    <property type="entry name" value="RVT_1"/>
    <property type="match status" value="1"/>
</dbReference>
<dbReference type="Proteomes" id="UP000694522">
    <property type="component" value="Unplaced"/>
</dbReference>
<reference evidence="2" key="2">
    <citation type="submission" date="2025-09" db="UniProtKB">
        <authorList>
            <consortium name="Ensembl"/>
        </authorList>
    </citation>
    <scope>IDENTIFICATION</scope>
</reference>
<organism evidence="2 3">
    <name type="scientific">Amazona collaria</name>
    <name type="common">yellow-billed parrot</name>
    <dbReference type="NCBI Taxonomy" id="241587"/>
    <lineage>
        <taxon>Eukaryota</taxon>
        <taxon>Metazoa</taxon>
        <taxon>Chordata</taxon>
        <taxon>Craniata</taxon>
        <taxon>Vertebrata</taxon>
        <taxon>Euteleostomi</taxon>
        <taxon>Archelosauria</taxon>
        <taxon>Archosauria</taxon>
        <taxon>Dinosauria</taxon>
        <taxon>Saurischia</taxon>
        <taxon>Theropoda</taxon>
        <taxon>Coelurosauria</taxon>
        <taxon>Aves</taxon>
        <taxon>Neognathae</taxon>
        <taxon>Neoaves</taxon>
        <taxon>Telluraves</taxon>
        <taxon>Australaves</taxon>
        <taxon>Psittaciformes</taxon>
        <taxon>Psittacidae</taxon>
        <taxon>Amazona</taxon>
    </lineage>
</organism>
<keyword evidence="3" id="KW-1185">Reference proteome</keyword>
<accession>A0A8B9FVN0</accession>
<protein>
    <recommendedName>
        <fullName evidence="1">Reverse transcriptase domain-containing protein</fullName>
    </recommendedName>
</protein>
<evidence type="ECO:0000259" key="1">
    <source>
        <dbReference type="PROSITE" id="PS50878"/>
    </source>
</evidence>
<evidence type="ECO:0000313" key="3">
    <source>
        <dbReference type="Proteomes" id="UP000694522"/>
    </source>
</evidence>
<name>A0A8B9FVN0_9PSIT</name>
<dbReference type="AlphaFoldDB" id="A0A8B9FVN0"/>
<dbReference type="InterPro" id="IPR043502">
    <property type="entry name" value="DNA/RNA_pol_sf"/>
</dbReference>
<dbReference type="SUPFAM" id="SSF56672">
    <property type="entry name" value="DNA/RNA polymerases"/>
    <property type="match status" value="1"/>
</dbReference>
<dbReference type="PANTHER" id="PTHR33332">
    <property type="entry name" value="REVERSE TRANSCRIPTASE DOMAIN-CONTAINING PROTEIN"/>
    <property type="match status" value="1"/>
</dbReference>
<dbReference type="CDD" id="cd01650">
    <property type="entry name" value="RT_nLTR_like"/>
    <property type="match status" value="1"/>
</dbReference>
<evidence type="ECO:0000313" key="2">
    <source>
        <dbReference type="Ensembl" id="ENSACOP00000014281.1"/>
    </source>
</evidence>
<dbReference type="PRINTS" id="PR01345">
    <property type="entry name" value="CERVTRCPTASE"/>
</dbReference>
<dbReference type="PROSITE" id="PS50878">
    <property type="entry name" value="RT_POL"/>
    <property type="match status" value="1"/>
</dbReference>
<reference evidence="2" key="1">
    <citation type="submission" date="2025-08" db="UniProtKB">
        <authorList>
            <consortium name="Ensembl"/>
        </authorList>
    </citation>
    <scope>IDENTIFICATION</scope>
</reference>
<dbReference type="Ensembl" id="ENSACOT00000014784.1">
    <property type="protein sequence ID" value="ENSACOP00000014281.1"/>
    <property type="gene ID" value="ENSACOG00000009939.1"/>
</dbReference>
<dbReference type="InterPro" id="IPR000477">
    <property type="entry name" value="RT_dom"/>
</dbReference>